<sequence>MPHSAPPSPLNPDLLALLASCRSAPADDTPRLVLADWLEEHAEVSGLPSADDARARAALIRVQVELAHPTSDAGRVIQLRSIERRLIATHSEHWLGDAARRFFELGHRPFGFAANLLVADRITTNTPVYSFDPFSPRNRWRFTRGLLSIELGESEQRDLELDAWFTSPLAAWVEEASITLGGVAALERLSACAGIRPYLGVRYAVGAAAFPTLRNPRPKQEEMTERRCKRLLRSANFSLVRELTLYGPAVEVGFLRMMVEANVTGVRRLVVKTALSDTNAALLASAPLVNLSALDVSGTELTADGMKFLAGAPHVKQLAVLSAYRNQFGCDGLVALAASPLVRTLNVLDLQNTGIGDRGVSALTQSSLLERLIGPALNLSMNPIGDAGAQALAVCEHLERFTELILRACRVSDVGATALAQSLYAYNLAYLDLWNNRISDAGANALASSPHLEDLRELSIRDNNVTAAGAEALCKRFVDRVRV</sequence>
<dbReference type="InterPro" id="IPR014338">
    <property type="entry name" value="CHP02996_rpt-companion-dom"/>
</dbReference>
<dbReference type="Proteomes" id="UP000464178">
    <property type="component" value="Chromosome"/>
</dbReference>
<protein>
    <recommendedName>
        <fullName evidence="3">Repeat-companion domain protein</fullName>
    </recommendedName>
</protein>
<dbReference type="GO" id="GO:0031267">
    <property type="term" value="F:small GTPase binding"/>
    <property type="evidence" value="ECO:0007669"/>
    <property type="project" value="TreeGrafter"/>
</dbReference>
<gene>
    <name evidence="1" type="ORF">SOIL9_18300</name>
</gene>
<dbReference type="RefSeq" id="WP_232069989.1">
    <property type="nucleotide sequence ID" value="NZ_LR593886.1"/>
</dbReference>
<organism evidence="1 2">
    <name type="scientific">Gemmata massiliana</name>
    <dbReference type="NCBI Taxonomy" id="1210884"/>
    <lineage>
        <taxon>Bacteria</taxon>
        <taxon>Pseudomonadati</taxon>
        <taxon>Planctomycetota</taxon>
        <taxon>Planctomycetia</taxon>
        <taxon>Gemmatales</taxon>
        <taxon>Gemmataceae</taxon>
        <taxon>Gemmata</taxon>
    </lineage>
</organism>
<accession>A0A6P2D6X0</accession>
<dbReference type="Pfam" id="PF13516">
    <property type="entry name" value="LRR_6"/>
    <property type="match status" value="5"/>
</dbReference>
<dbReference type="GO" id="GO:0006913">
    <property type="term" value="P:nucleocytoplasmic transport"/>
    <property type="evidence" value="ECO:0007669"/>
    <property type="project" value="TreeGrafter"/>
</dbReference>
<dbReference type="SMART" id="SM00368">
    <property type="entry name" value="LRR_RI"/>
    <property type="match status" value="5"/>
</dbReference>
<proteinExistence type="predicted"/>
<dbReference type="KEGG" id="gms:SOIL9_18300"/>
<evidence type="ECO:0008006" key="3">
    <source>
        <dbReference type="Google" id="ProtNLM"/>
    </source>
</evidence>
<evidence type="ECO:0000313" key="1">
    <source>
        <dbReference type="EMBL" id="VTR95884.1"/>
    </source>
</evidence>
<dbReference type="InterPro" id="IPR032675">
    <property type="entry name" value="LRR_dom_sf"/>
</dbReference>
<dbReference type="GO" id="GO:0048471">
    <property type="term" value="C:perinuclear region of cytoplasm"/>
    <property type="evidence" value="ECO:0007669"/>
    <property type="project" value="TreeGrafter"/>
</dbReference>
<dbReference type="InterPro" id="IPR001611">
    <property type="entry name" value="Leu-rich_rpt"/>
</dbReference>
<dbReference type="AlphaFoldDB" id="A0A6P2D6X0"/>
<evidence type="ECO:0000313" key="2">
    <source>
        <dbReference type="Proteomes" id="UP000464178"/>
    </source>
</evidence>
<dbReference type="Gene3D" id="3.80.10.10">
    <property type="entry name" value="Ribonuclease Inhibitor"/>
    <property type="match status" value="3"/>
</dbReference>
<dbReference type="PANTHER" id="PTHR24113:SF15">
    <property type="entry name" value="NACHT DOMAIN-CONTAINING PROTEIN"/>
    <property type="match status" value="1"/>
</dbReference>
<dbReference type="GO" id="GO:0005829">
    <property type="term" value="C:cytosol"/>
    <property type="evidence" value="ECO:0007669"/>
    <property type="project" value="TreeGrafter"/>
</dbReference>
<keyword evidence="2" id="KW-1185">Reference proteome</keyword>
<reference evidence="1 2" key="1">
    <citation type="submission" date="2019-05" db="EMBL/GenBank/DDBJ databases">
        <authorList>
            <consortium name="Science for Life Laboratories"/>
        </authorList>
    </citation>
    <scope>NUCLEOTIDE SEQUENCE [LARGE SCALE GENOMIC DNA]</scope>
    <source>
        <strain evidence="1">Soil9</strain>
    </source>
</reference>
<dbReference type="InterPro" id="IPR027038">
    <property type="entry name" value="RanGap"/>
</dbReference>
<dbReference type="SUPFAM" id="SSF52047">
    <property type="entry name" value="RNI-like"/>
    <property type="match status" value="1"/>
</dbReference>
<dbReference type="EMBL" id="LR593886">
    <property type="protein sequence ID" value="VTR95884.1"/>
    <property type="molecule type" value="Genomic_DNA"/>
</dbReference>
<dbReference type="GO" id="GO:0005096">
    <property type="term" value="F:GTPase activator activity"/>
    <property type="evidence" value="ECO:0007669"/>
    <property type="project" value="InterPro"/>
</dbReference>
<dbReference type="NCBIfam" id="TIGR02996">
    <property type="entry name" value="rpt_mate_G_obs"/>
    <property type="match status" value="1"/>
</dbReference>
<dbReference type="PANTHER" id="PTHR24113">
    <property type="entry name" value="RAN GTPASE-ACTIVATING PROTEIN 1"/>
    <property type="match status" value="1"/>
</dbReference>
<name>A0A6P2D6X0_9BACT</name>